<feature type="modified residue" description="4-aspartylphosphate" evidence="2">
    <location>
        <position position="474"/>
    </location>
</feature>
<dbReference type="Gene3D" id="3.60.40.10">
    <property type="entry name" value="PPM-type phosphatase domain"/>
    <property type="match status" value="1"/>
</dbReference>
<keyword evidence="8" id="KW-1185">Reference proteome</keyword>
<proteinExistence type="predicted"/>
<feature type="domain" description="Response regulatory" evidence="3">
    <location>
        <begin position="425"/>
        <end position="543"/>
    </location>
</feature>
<dbReference type="FunFam" id="3.30.70.270:FF:000001">
    <property type="entry name" value="Diguanylate cyclase domain protein"/>
    <property type="match status" value="1"/>
</dbReference>
<feature type="domain" description="PAC" evidence="4">
    <location>
        <begin position="624"/>
        <end position="676"/>
    </location>
</feature>
<dbReference type="InterPro" id="IPR001633">
    <property type="entry name" value="EAL_dom"/>
</dbReference>
<dbReference type="InterPro" id="IPR035965">
    <property type="entry name" value="PAS-like_dom_sf"/>
</dbReference>
<organism evidence="7 8">
    <name type="scientific">Methylotuvimicrobium buryatense</name>
    <name type="common">Methylomicrobium buryatense</name>
    <dbReference type="NCBI Taxonomy" id="95641"/>
    <lineage>
        <taxon>Bacteria</taxon>
        <taxon>Pseudomonadati</taxon>
        <taxon>Pseudomonadota</taxon>
        <taxon>Gammaproteobacteria</taxon>
        <taxon>Methylococcales</taxon>
        <taxon>Methylococcaceae</taxon>
        <taxon>Methylotuvimicrobium</taxon>
    </lineage>
</organism>
<dbReference type="Proteomes" id="UP000305881">
    <property type="component" value="Chromosome"/>
</dbReference>
<dbReference type="Pfam" id="PF00990">
    <property type="entry name" value="GGDEF"/>
    <property type="match status" value="1"/>
</dbReference>
<dbReference type="Gene3D" id="3.40.50.2300">
    <property type="match status" value="2"/>
</dbReference>
<dbReference type="InterPro" id="IPR000160">
    <property type="entry name" value="GGDEF_dom"/>
</dbReference>
<dbReference type="SMART" id="SM00267">
    <property type="entry name" value="GGDEF"/>
    <property type="match status" value="1"/>
</dbReference>
<evidence type="ECO:0000259" key="5">
    <source>
        <dbReference type="PROSITE" id="PS50883"/>
    </source>
</evidence>
<dbReference type="NCBIfam" id="TIGR00229">
    <property type="entry name" value="sensory_box"/>
    <property type="match status" value="1"/>
</dbReference>
<dbReference type="InterPro" id="IPR011006">
    <property type="entry name" value="CheY-like_superfamily"/>
</dbReference>
<sequence>MDRTEQPLSKPALSLNNVSILCVEDEHEPRKVLANYLRRRGATVFEAENGQEGLRLFESHRPDIVVSDIRMPVMDGIAMCQTIRKLDADAAMLFLTAHSDTGLLQRAIDLETIQYIIKPVNADSLNSAFRTALDKLHKKHSFNETLNQLHTTIELQQEETERLQGYVSQMIGNDRNIAVHAITRPRDKISGDFYTIEHTETELYVLLADGMGHGLSAILPALNIPRKFRELAGRGFSLSRIADELNQALYDQHLSGHFLVATLIKLDPRQCLIEVVNCGNPPVLLTDSNGRIVHTFPSNHLAWGIVGGDDFLPEVQGFHCDTTAKLYIFSDGLIELLEHQTQKQGLVTLIEQIAETGHNSYLNRIDGYLKSIPKTLYHDDITLLEIAYGPELLDQQDNRVNDSVLHLPRQKNDTTDDLSPLKWISVLYVEDDPDSLACLSKFLQRRVGVLYTAENAETGLRLYKKYRPNLVICDIVLPEMNGLQLVEHIRACDPNVPIILISGIEPGPGRVAQVEAMLDLEINKFLAKPLTEDKLVSTILQCIKHLKYINSLKLSASVFMASPLAISITDHNRNIIAINPAFTAITGYTFAEVEGCNPKILSSGKHDSEFYRQMWESLNTTDRWSGEIWNRRKNGELFLEWITVNAIRDEEGTLTHYASVFSDITQRAVAEDKIRYLAHHDPLTGLPNRVLMLDRLNTAILQAQRDRSQLAVICLDIDNFKTVNDTLGHGFGDELVKDFAQSVLSSIRESDTLSRLGGDEFAILLPRISSREAAARLADKIFHAVKKTYRLAEQELHISFSMGISLFPDDGDNTEALLKHADSAMYLAKKKGRNNYQFFNQKLESQTERYMLIQHGLHRALKLKEFYIHYQPKFALDSGLIVGAEALLRWRSPTLENITPAEFIPIAEETGYIVDIGCWVIEQVCQTLAAWKATGINLVPIAVNISPIQFHRGNIKKALLKSTINHRLDPSLLQIELTEGVVMSGQQKTVQQLQELKDLRFSISIDDFGTGYSSLSYLRELPIDELKIDRSFIMEISDESSFNNPHLTAIPCAVIDLAKNLGLNLVAEGVETEIQSRFLMQKGCNVIQGYLFSAPVDKDRMWELLKEYS</sequence>
<dbReference type="SUPFAM" id="SSF141868">
    <property type="entry name" value="EAL domain-like"/>
    <property type="match status" value="1"/>
</dbReference>
<evidence type="ECO:0000256" key="1">
    <source>
        <dbReference type="ARBA" id="ARBA00001946"/>
    </source>
</evidence>
<dbReference type="SUPFAM" id="SSF81606">
    <property type="entry name" value="PP2C-like"/>
    <property type="match status" value="1"/>
</dbReference>
<dbReference type="Pfam" id="PF07228">
    <property type="entry name" value="SpoIIE"/>
    <property type="match status" value="1"/>
</dbReference>
<dbReference type="InterPro" id="IPR000700">
    <property type="entry name" value="PAS-assoc_C"/>
</dbReference>
<gene>
    <name evidence="7" type="ORF">EQU24_09595</name>
</gene>
<evidence type="ECO:0000259" key="3">
    <source>
        <dbReference type="PROSITE" id="PS50110"/>
    </source>
</evidence>
<dbReference type="InterPro" id="IPR001610">
    <property type="entry name" value="PAC"/>
</dbReference>
<dbReference type="Pfam" id="PF00563">
    <property type="entry name" value="EAL"/>
    <property type="match status" value="1"/>
</dbReference>
<dbReference type="Gene3D" id="3.30.70.270">
    <property type="match status" value="1"/>
</dbReference>
<dbReference type="OrthoDB" id="5559619at2"/>
<dbReference type="SUPFAM" id="SSF55073">
    <property type="entry name" value="Nucleotide cyclase"/>
    <property type="match status" value="1"/>
</dbReference>
<dbReference type="PANTHER" id="PTHR44757:SF2">
    <property type="entry name" value="BIOFILM ARCHITECTURE MAINTENANCE PROTEIN MBAA"/>
    <property type="match status" value="1"/>
</dbReference>
<dbReference type="CDD" id="cd00156">
    <property type="entry name" value="REC"/>
    <property type="match status" value="1"/>
</dbReference>
<comment type="cofactor">
    <cofactor evidence="1">
        <name>Mg(2+)</name>
        <dbReference type="ChEBI" id="CHEBI:18420"/>
    </cofactor>
</comment>
<dbReference type="SUPFAM" id="SSF52172">
    <property type="entry name" value="CheY-like"/>
    <property type="match status" value="2"/>
</dbReference>
<dbReference type="NCBIfam" id="TIGR00254">
    <property type="entry name" value="GGDEF"/>
    <property type="match status" value="1"/>
</dbReference>
<dbReference type="InterPro" id="IPR036457">
    <property type="entry name" value="PPM-type-like_dom_sf"/>
</dbReference>
<name>A0A4P9UPI2_METBY</name>
<dbReference type="Pfam" id="PF13426">
    <property type="entry name" value="PAS_9"/>
    <property type="match status" value="1"/>
</dbReference>
<dbReference type="SUPFAM" id="SSF55785">
    <property type="entry name" value="PYP-like sensor domain (PAS domain)"/>
    <property type="match status" value="1"/>
</dbReference>
<dbReference type="GO" id="GO:0003824">
    <property type="term" value="F:catalytic activity"/>
    <property type="evidence" value="ECO:0007669"/>
    <property type="project" value="UniProtKB-ARBA"/>
</dbReference>
<feature type="modified residue" description="4-aspartylphosphate" evidence="2">
    <location>
        <position position="68"/>
    </location>
</feature>
<reference evidence="8" key="1">
    <citation type="journal article" date="2019" name="J. Bacteriol.">
        <title>A Mutagenic Screen Identifies a TonB-Dependent Receptor Required for the Lanthanide Metal Switch in the Type I Methanotroph 'Methylotuvimicrobium buryatense' 5GB1C.</title>
        <authorList>
            <person name="Groom J.D."/>
            <person name="Ford S.M."/>
            <person name="Pesesky M.W."/>
            <person name="Lidstrom M.E."/>
        </authorList>
    </citation>
    <scope>NUCLEOTIDE SEQUENCE [LARGE SCALE GENOMIC DNA]</scope>
    <source>
        <strain evidence="8">5GB1C</strain>
    </source>
</reference>
<dbReference type="STRING" id="675511.GCA_000341735_01119"/>
<evidence type="ECO:0000259" key="4">
    <source>
        <dbReference type="PROSITE" id="PS50113"/>
    </source>
</evidence>
<dbReference type="Gene3D" id="3.20.20.450">
    <property type="entry name" value="EAL domain"/>
    <property type="match status" value="1"/>
</dbReference>
<dbReference type="SMART" id="SM00052">
    <property type="entry name" value="EAL"/>
    <property type="match status" value="1"/>
</dbReference>
<dbReference type="AlphaFoldDB" id="A0A4P9UPI2"/>
<feature type="domain" description="EAL" evidence="5">
    <location>
        <begin position="850"/>
        <end position="1109"/>
    </location>
</feature>
<feature type="domain" description="Response regulatory" evidence="3">
    <location>
        <begin position="19"/>
        <end position="133"/>
    </location>
</feature>
<dbReference type="PROSITE" id="PS50883">
    <property type="entry name" value="EAL"/>
    <property type="match status" value="1"/>
</dbReference>
<dbReference type="RefSeq" id="WP_017839709.1">
    <property type="nucleotide sequence ID" value="NZ_CP035467.1"/>
</dbReference>
<dbReference type="PROSITE" id="PS50113">
    <property type="entry name" value="PAC"/>
    <property type="match status" value="1"/>
</dbReference>
<evidence type="ECO:0000313" key="8">
    <source>
        <dbReference type="Proteomes" id="UP000305881"/>
    </source>
</evidence>
<dbReference type="PANTHER" id="PTHR44757">
    <property type="entry name" value="DIGUANYLATE CYCLASE DGCP"/>
    <property type="match status" value="1"/>
</dbReference>
<dbReference type="CDD" id="cd01949">
    <property type="entry name" value="GGDEF"/>
    <property type="match status" value="1"/>
</dbReference>
<dbReference type="InterPro" id="IPR052155">
    <property type="entry name" value="Biofilm_reg_signaling"/>
</dbReference>
<evidence type="ECO:0000256" key="2">
    <source>
        <dbReference type="PROSITE-ProRule" id="PRU00169"/>
    </source>
</evidence>
<accession>A0A4P9UPI2</accession>
<keyword evidence="2" id="KW-0597">Phosphoprotein</keyword>
<dbReference type="GO" id="GO:0000160">
    <property type="term" value="P:phosphorelay signal transduction system"/>
    <property type="evidence" value="ECO:0007669"/>
    <property type="project" value="InterPro"/>
</dbReference>
<dbReference type="PROSITE" id="PS50887">
    <property type="entry name" value="GGDEF"/>
    <property type="match status" value="1"/>
</dbReference>
<dbReference type="Pfam" id="PF00072">
    <property type="entry name" value="Response_reg"/>
    <property type="match status" value="2"/>
</dbReference>
<protein>
    <submittedName>
        <fullName evidence="7">EAL domain-containing protein</fullName>
    </submittedName>
</protein>
<dbReference type="Gene3D" id="3.30.450.20">
    <property type="entry name" value="PAS domain"/>
    <property type="match status" value="1"/>
</dbReference>
<evidence type="ECO:0000259" key="6">
    <source>
        <dbReference type="PROSITE" id="PS50887"/>
    </source>
</evidence>
<dbReference type="InterPro" id="IPR043128">
    <property type="entry name" value="Rev_trsase/Diguanyl_cyclase"/>
</dbReference>
<feature type="domain" description="GGDEF" evidence="6">
    <location>
        <begin position="708"/>
        <end position="841"/>
    </location>
</feature>
<dbReference type="InterPro" id="IPR001932">
    <property type="entry name" value="PPM-type_phosphatase-like_dom"/>
</dbReference>
<dbReference type="CDD" id="cd01948">
    <property type="entry name" value="EAL"/>
    <property type="match status" value="1"/>
</dbReference>
<dbReference type="SMART" id="SM00086">
    <property type="entry name" value="PAC"/>
    <property type="match status" value="1"/>
</dbReference>
<dbReference type="PROSITE" id="PS50110">
    <property type="entry name" value="RESPONSE_REGULATORY"/>
    <property type="match status" value="2"/>
</dbReference>
<evidence type="ECO:0000313" key="7">
    <source>
        <dbReference type="EMBL" id="QCW82463.1"/>
    </source>
</evidence>
<dbReference type="CDD" id="cd17536">
    <property type="entry name" value="REC_YesN-like"/>
    <property type="match status" value="1"/>
</dbReference>
<dbReference type="SMART" id="SM00331">
    <property type="entry name" value="PP2C_SIG"/>
    <property type="match status" value="1"/>
</dbReference>
<dbReference type="EMBL" id="CP035467">
    <property type="protein sequence ID" value="QCW82463.1"/>
    <property type="molecule type" value="Genomic_DNA"/>
</dbReference>
<dbReference type="InterPro" id="IPR000014">
    <property type="entry name" value="PAS"/>
</dbReference>
<dbReference type="InterPro" id="IPR035919">
    <property type="entry name" value="EAL_sf"/>
</dbReference>
<dbReference type="InterPro" id="IPR029787">
    <property type="entry name" value="Nucleotide_cyclase"/>
</dbReference>
<dbReference type="KEGG" id="mbur:EQU24_09595"/>
<dbReference type="InterPro" id="IPR001789">
    <property type="entry name" value="Sig_transdc_resp-reg_receiver"/>
</dbReference>
<dbReference type="CDD" id="cd00130">
    <property type="entry name" value="PAS"/>
    <property type="match status" value="1"/>
</dbReference>
<dbReference type="SMART" id="SM00448">
    <property type="entry name" value="REC"/>
    <property type="match status" value="2"/>
</dbReference>